<comment type="caution">
    <text evidence="1">The sequence shown here is derived from an EMBL/GenBank/DDBJ whole genome shotgun (WGS) entry which is preliminary data.</text>
</comment>
<organism evidence="1 2">
    <name type="scientific">Iningainema tapete BLCC-T55</name>
    <dbReference type="NCBI Taxonomy" id="2748662"/>
    <lineage>
        <taxon>Bacteria</taxon>
        <taxon>Bacillati</taxon>
        <taxon>Cyanobacteriota</taxon>
        <taxon>Cyanophyceae</taxon>
        <taxon>Nostocales</taxon>
        <taxon>Scytonemataceae</taxon>
        <taxon>Iningainema tapete</taxon>
    </lineage>
</organism>
<accession>A0A8J6XUZ4</accession>
<evidence type="ECO:0000313" key="1">
    <source>
        <dbReference type="EMBL" id="MBD2778221.1"/>
    </source>
</evidence>
<name>A0A8J6XUZ4_9CYAN</name>
<protein>
    <submittedName>
        <fullName evidence="1">Uncharacterized protein</fullName>
    </submittedName>
</protein>
<dbReference type="RefSeq" id="WP_190837656.1">
    <property type="nucleotide sequence ID" value="NZ_CAWPPI010000125.1"/>
</dbReference>
<dbReference type="EMBL" id="JACXAE010000125">
    <property type="protein sequence ID" value="MBD2778221.1"/>
    <property type="molecule type" value="Genomic_DNA"/>
</dbReference>
<proteinExistence type="predicted"/>
<reference evidence="1" key="1">
    <citation type="submission" date="2020-09" db="EMBL/GenBank/DDBJ databases">
        <title>Iningainema tapete sp. nov. (Scytonemataceae, Cyanobacteria) from greenhouses in central Florida (USA) produces two types of nodularin with biosynthetic potential for microcystin-LR and anabaenopeptins.</title>
        <authorList>
            <person name="Berthold D.E."/>
            <person name="Lefler F.W."/>
            <person name="Huang I.-S."/>
            <person name="Abdulla H."/>
            <person name="Zimba P.V."/>
            <person name="Laughinghouse H.D. IV."/>
        </authorList>
    </citation>
    <scope>NUCLEOTIDE SEQUENCE</scope>
    <source>
        <strain evidence="1">BLCCT55</strain>
    </source>
</reference>
<dbReference type="Proteomes" id="UP000629098">
    <property type="component" value="Unassembled WGS sequence"/>
</dbReference>
<gene>
    <name evidence="1" type="ORF">ICL16_40825</name>
</gene>
<keyword evidence="2" id="KW-1185">Reference proteome</keyword>
<dbReference type="AlphaFoldDB" id="A0A8J6XUZ4"/>
<evidence type="ECO:0000313" key="2">
    <source>
        <dbReference type="Proteomes" id="UP000629098"/>
    </source>
</evidence>
<sequence length="120" mass="13456">MSNVVENENNVNSLLCICCCCFNRYKNTTGTSRNPIGSICPLDTVIQVGFGAAKIIKNGKTYYDGETEVCEPKTLAEFEKIAQKEPGNWKLVMEAPLWDATWERHSDNKWVCIKSGRGFS</sequence>